<evidence type="ECO:0000313" key="3">
    <source>
        <dbReference type="Proteomes" id="UP001054945"/>
    </source>
</evidence>
<keyword evidence="1" id="KW-0472">Membrane</keyword>
<keyword evidence="1" id="KW-0812">Transmembrane</keyword>
<accession>A0AAV4YC17</accession>
<evidence type="ECO:0008006" key="4">
    <source>
        <dbReference type="Google" id="ProtNLM"/>
    </source>
</evidence>
<evidence type="ECO:0000256" key="1">
    <source>
        <dbReference type="SAM" id="Phobius"/>
    </source>
</evidence>
<comment type="caution">
    <text evidence="2">The sequence shown here is derived from an EMBL/GenBank/DDBJ whole genome shotgun (WGS) entry which is preliminary data.</text>
</comment>
<evidence type="ECO:0000313" key="2">
    <source>
        <dbReference type="EMBL" id="GIZ03926.1"/>
    </source>
</evidence>
<feature type="transmembrane region" description="Helical" evidence="1">
    <location>
        <begin position="12"/>
        <end position="32"/>
    </location>
</feature>
<sequence>MIHACNSRGSNHLLPEVGLALFWLCSVGFIVIDNRSDGTHELESKRSEMLHVFHVISGTVAKAHSLVRYREQTIRRTSLKQYCPRQNNFAKIVSSGPCIVEIS</sequence>
<dbReference type="Proteomes" id="UP001054945">
    <property type="component" value="Unassembled WGS sequence"/>
</dbReference>
<keyword evidence="1" id="KW-1133">Transmembrane helix</keyword>
<dbReference type="EMBL" id="BPLR01001669">
    <property type="protein sequence ID" value="GIZ03926.1"/>
    <property type="molecule type" value="Genomic_DNA"/>
</dbReference>
<proteinExistence type="predicted"/>
<protein>
    <recommendedName>
        <fullName evidence="4">Secreted protein</fullName>
    </recommendedName>
</protein>
<keyword evidence="3" id="KW-1185">Reference proteome</keyword>
<gene>
    <name evidence="2" type="ORF">CEXT_470051</name>
</gene>
<organism evidence="2 3">
    <name type="scientific">Caerostris extrusa</name>
    <name type="common">Bark spider</name>
    <name type="synonym">Caerostris bankana</name>
    <dbReference type="NCBI Taxonomy" id="172846"/>
    <lineage>
        <taxon>Eukaryota</taxon>
        <taxon>Metazoa</taxon>
        <taxon>Ecdysozoa</taxon>
        <taxon>Arthropoda</taxon>
        <taxon>Chelicerata</taxon>
        <taxon>Arachnida</taxon>
        <taxon>Araneae</taxon>
        <taxon>Araneomorphae</taxon>
        <taxon>Entelegynae</taxon>
        <taxon>Araneoidea</taxon>
        <taxon>Araneidae</taxon>
        <taxon>Caerostris</taxon>
    </lineage>
</organism>
<name>A0AAV4YC17_CAEEX</name>
<reference evidence="2 3" key="1">
    <citation type="submission" date="2021-06" db="EMBL/GenBank/DDBJ databases">
        <title>Caerostris extrusa draft genome.</title>
        <authorList>
            <person name="Kono N."/>
            <person name="Arakawa K."/>
        </authorList>
    </citation>
    <scope>NUCLEOTIDE SEQUENCE [LARGE SCALE GENOMIC DNA]</scope>
</reference>
<dbReference type="AlphaFoldDB" id="A0AAV4YC17"/>